<dbReference type="InterPro" id="IPR001296">
    <property type="entry name" value="Glyco_trans_1"/>
</dbReference>
<gene>
    <name evidence="3" type="ORF">HQN59_14585</name>
</gene>
<dbReference type="Pfam" id="PF00534">
    <property type="entry name" value="Glycos_transf_1"/>
    <property type="match status" value="1"/>
</dbReference>
<feature type="domain" description="Glycosyl transferase family 1" evidence="1">
    <location>
        <begin position="194"/>
        <end position="350"/>
    </location>
</feature>
<dbReference type="PANTHER" id="PTHR12526:SF636">
    <property type="entry name" value="BLL3647 PROTEIN"/>
    <property type="match status" value="1"/>
</dbReference>
<reference evidence="3 4" key="1">
    <citation type="submission" date="2020-06" db="EMBL/GenBank/DDBJ databases">
        <title>Schlegella sp. ID0723 isolated from air conditioner.</title>
        <authorList>
            <person name="Kim D.Y."/>
            <person name="Kim D.-U."/>
        </authorList>
    </citation>
    <scope>NUCLEOTIDE SEQUENCE [LARGE SCALE GENOMIC DNA]</scope>
    <source>
        <strain evidence="3 4">ID0723</strain>
    </source>
</reference>
<comment type="caution">
    <text evidence="3">The sequence shown here is derived from an EMBL/GenBank/DDBJ whole genome shotgun (WGS) entry which is preliminary data.</text>
</comment>
<keyword evidence="4" id="KW-1185">Reference proteome</keyword>
<dbReference type="SUPFAM" id="SSF53756">
    <property type="entry name" value="UDP-Glycosyltransferase/glycogen phosphorylase"/>
    <property type="match status" value="1"/>
</dbReference>
<dbReference type="RefSeq" id="WP_176069828.1">
    <property type="nucleotide sequence ID" value="NZ_JABWMJ010000006.1"/>
</dbReference>
<dbReference type="PANTHER" id="PTHR12526">
    <property type="entry name" value="GLYCOSYLTRANSFERASE"/>
    <property type="match status" value="1"/>
</dbReference>
<dbReference type="GO" id="GO:0016757">
    <property type="term" value="F:glycosyltransferase activity"/>
    <property type="evidence" value="ECO:0007669"/>
    <property type="project" value="UniProtKB-ARBA"/>
</dbReference>
<organism evidence="3 4">
    <name type="scientific">Piscinibacter koreensis</name>
    <dbReference type="NCBI Taxonomy" id="2742824"/>
    <lineage>
        <taxon>Bacteria</taxon>
        <taxon>Pseudomonadati</taxon>
        <taxon>Pseudomonadota</taxon>
        <taxon>Betaproteobacteria</taxon>
        <taxon>Burkholderiales</taxon>
        <taxon>Sphaerotilaceae</taxon>
        <taxon>Piscinibacter</taxon>
    </lineage>
</organism>
<dbReference type="EMBL" id="JABWMJ010000006">
    <property type="protein sequence ID" value="NUZ06989.1"/>
    <property type="molecule type" value="Genomic_DNA"/>
</dbReference>
<dbReference type="Pfam" id="PF13439">
    <property type="entry name" value="Glyco_transf_4"/>
    <property type="match status" value="1"/>
</dbReference>
<evidence type="ECO:0000313" key="4">
    <source>
        <dbReference type="Proteomes" id="UP000529637"/>
    </source>
</evidence>
<sequence>MSRAAGAAPRVLLIADRLDVAGGVERFVSRLADALHGEGLAVALGSVDTTRERLAFPVGAGVPVVVARRLPRLPAGVAEPALGAWGILRRQWRIGRALGRLIRRERPDVVVLNGLVTALSVLALSPRVAPRAICCDHNHFDARSRPWRALRRRLYPRVGAVVSLTEADAARFRTLNRHVRVIPNVSTLRADAPALPTAPLVLAIGRHVAQKGLDLLLHAWVDVAAAIQDATLRIVGSGPLERELHALADRLGIGASVEWVAHSDDVAAELRAAAVFVLPSRYEGMPLALLEAQALGVPAVAFDCPTGPREIVAPETGIVVAPGDTRALGAAVIRLLRDPALRASMAHAAIARSHAHFDEAAQGRRWAELVREVAARGARDGG</sequence>
<name>A0A7Y6NPT0_9BURK</name>
<protein>
    <submittedName>
        <fullName evidence="3">Glycosyltransferase</fullName>
    </submittedName>
</protein>
<evidence type="ECO:0000259" key="1">
    <source>
        <dbReference type="Pfam" id="PF00534"/>
    </source>
</evidence>
<dbReference type="Proteomes" id="UP000529637">
    <property type="component" value="Unassembled WGS sequence"/>
</dbReference>
<dbReference type="Gene3D" id="3.40.50.2000">
    <property type="entry name" value="Glycogen Phosphorylase B"/>
    <property type="match status" value="2"/>
</dbReference>
<proteinExistence type="predicted"/>
<dbReference type="InterPro" id="IPR028098">
    <property type="entry name" value="Glyco_trans_4-like_N"/>
</dbReference>
<dbReference type="AlphaFoldDB" id="A0A7Y6NPT0"/>
<accession>A0A7Y6NPT0</accession>
<evidence type="ECO:0000313" key="3">
    <source>
        <dbReference type="EMBL" id="NUZ06989.1"/>
    </source>
</evidence>
<evidence type="ECO:0000259" key="2">
    <source>
        <dbReference type="Pfam" id="PF13439"/>
    </source>
</evidence>
<keyword evidence="3" id="KW-0808">Transferase</keyword>
<feature type="domain" description="Glycosyltransferase subfamily 4-like N-terminal" evidence="2">
    <location>
        <begin position="22"/>
        <end position="184"/>
    </location>
</feature>